<dbReference type="RefSeq" id="WP_307248486.1">
    <property type="nucleotide sequence ID" value="NZ_JAUSUZ010000001.1"/>
</dbReference>
<dbReference type="EMBL" id="JAUSUZ010000001">
    <property type="protein sequence ID" value="MDQ0371574.1"/>
    <property type="molecule type" value="Genomic_DNA"/>
</dbReference>
<dbReference type="AlphaFoldDB" id="A0AAE3W8P4"/>
<accession>A0AAE3W8P4</accession>
<organism evidence="1 2">
    <name type="scientific">Catenuloplanes indicus</name>
    <dbReference type="NCBI Taxonomy" id="137267"/>
    <lineage>
        <taxon>Bacteria</taxon>
        <taxon>Bacillati</taxon>
        <taxon>Actinomycetota</taxon>
        <taxon>Actinomycetes</taxon>
        <taxon>Micromonosporales</taxon>
        <taxon>Micromonosporaceae</taxon>
        <taxon>Catenuloplanes</taxon>
    </lineage>
</organism>
<keyword evidence="2" id="KW-1185">Reference proteome</keyword>
<evidence type="ECO:0000313" key="2">
    <source>
        <dbReference type="Proteomes" id="UP001240236"/>
    </source>
</evidence>
<sequence length="152" mass="16949">MTVTDHTWTSYIGKLPEPYADSTPQNVADMLRDHADPKINIAPLDLAALVAADLIVKQAAEIEQLKAAIAPQPTTADPITVAYGIATTTDIVRLRAAAQLWRDAMSGQHEMFAHWLDGCRKCRKARREGDPHYACDQYKTWQKQYEDAVGAW</sequence>
<protein>
    <submittedName>
        <fullName evidence="1">Uncharacterized protein</fullName>
    </submittedName>
</protein>
<dbReference type="Proteomes" id="UP001240236">
    <property type="component" value="Unassembled WGS sequence"/>
</dbReference>
<reference evidence="1 2" key="1">
    <citation type="submission" date="2023-07" db="EMBL/GenBank/DDBJ databases">
        <title>Sequencing the genomes of 1000 actinobacteria strains.</title>
        <authorList>
            <person name="Klenk H.-P."/>
        </authorList>
    </citation>
    <scope>NUCLEOTIDE SEQUENCE [LARGE SCALE GENOMIC DNA]</scope>
    <source>
        <strain evidence="1 2">DSM 44709</strain>
    </source>
</reference>
<gene>
    <name evidence="1" type="ORF">J2S42_008243</name>
</gene>
<name>A0AAE3W8P4_9ACTN</name>
<proteinExistence type="predicted"/>
<comment type="caution">
    <text evidence="1">The sequence shown here is derived from an EMBL/GenBank/DDBJ whole genome shotgun (WGS) entry which is preliminary data.</text>
</comment>
<evidence type="ECO:0000313" key="1">
    <source>
        <dbReference type="EMBL" id="MDQ0371574.1"/>
    </source>
</evidence>